<name>A0AAQ3LCQ7_9BACT</name>
<dbReference type="EMBL" id="CP136920">
    <property type="protein sequence ID" value="WOO43295.1"/>
    <property type="molecule type" value="Genomic_DNA"/>
</dbReference>
<keyword evidence="4" id="KW-0378">Hydrolase</keyword>
<dbReference type="KEGG" id="puo:RZN69_09350"/>
<dbReference type="Pfam" id="PF22124">
    <property type="entry name" value="Glyco_hydro_95_cat"/>
    <property type="match status" value="1"/>
</dbReference>
<dbReference type="AlphaFoldDB" id="A0AAQ3LCQ7"/>
<dbReference type="SUPFAM" id="SSF48208">
    <property type="entry name" value="Six-hairpin glycosidases"/>
    <property type="match status" value="1"/>
</dbReference>
<dbReference type="InterPro" id="IPR012341">
    <property type="entry name" value="6hp_glycosidase-like_sf"/>
</dbReference>
<protein>
    <submittedName>
        <fullName evidence="4">Glycoside hydrolase family 95 protein</fullName>
    </submittedName>
</protein>
<dbReference type="Proteomes" id="UP001304300">
    <property type="component" value="Chromosome"/>
</dbReference>
<dbReference type="InterPro" id="IPR027414">
    <property type="entry name" value="GH95_N_dom"/>
</dbReference>
<evidence type="ECO:0000259" key="1">
    <source>
        <dbReference type="Pfam" id="PF14498"/>
    </source>
</evidence>
<accession>A0AAQ3LCQ7</accession>
<reference evidence="4 5" key="1">
    <citation type="submission" date="2023-10" db="EMBL/GenBank/DDBJ databases">
        <title>Rubellicoccus peritrichatus gen. nov., sp. nov., isolated from an algae of coral reef tank.</title>
        <authorList>
            <person name="Luo J."/>
        </authorList>
    </citation>
    <scope>NUCLEOTIDE SEQUENCE [LARGE SCALE GENOMIC DNA]</scope>
    <source>
        <strain evidence="4 5">CR14</strain>
    </source>
</reference>
<evidence type="ECO:0000259" key="2">
    <source>
        <dbReference type="Pfam" id="PF21307"/>
    </source>
</evidence>
<feature type="domain" description="Glycosyl hydrolase family 95 catalytic" evidence="3">
    <location>
        <begin position="292"/>
        <end position="710"/>
    </location>
</feature>
<dbReference type="Gene3D" id="2.70.98.50">
    <property type="entry name" value="putative glycoside hydrolase family protein from bacillus halodurans"/>
    <property type="match status" value="1"/>
</dbReference>
<dbReference type="InterPro" id="IPR016518">
    <property type="entry name" value="Alpha-L-fucosidase"/>
</dbReference>
<dbReference type="PANTHER" id="PTHR31084:SF0">
    <property type="entry name" value="ALPHA-L-FUCOSIDASE 2"/>
    <property type="match status" value="1"/>
</dbReference>
<dbReference type="RefSeq" id="WP_317835842.1">
    <property type="nucleotide sequence ID" value="NZ_CP136920.1"/>
</dbReference>
<dbReference type="Gene3D" id="1.50.10.10">
    <property type="match status" value="1"/>
</dbReference>
<sequence>MTSPDNSITKDNNKLWYRTPAASWIEALPVGNGRLGAMVYGGIKNEKIRLNEDTLWSGEPKDCNNHEAINWLSKARAAVFEGRHREAIEHCKKMQGAYNQSYQPFGSLHLEFDFEQDAKDYYRELDLSRAVVLTTFRVGETVFRREVFSSHPDQVIIVRLHTSKPGSLNFEAKLSSPHPNTISQENQRSIALRGLLPSHVDPNYYDSGNSPVSYFENSGMRFTGILHAKTVGGETTATNEGVISVKNADSATLIFSADSSFNGFDKSPSRQGVDPDIEALAHLHTATLRSDNQLIEDHIKDHQSLFYRSRLTLSPSRSDVETPKRIHSYTTKNDPGLVALLYDFGRYLLIASSREGTQPAHLQGIWSMDIRPPWSDNWTLNINSTMNYWPAQSTNLSECHRPILDFIKDLSITGKETAKIHYGAKGWVAHHNTDIWKQTSPVGDFGHGAPCWSQWAFGGVWHCMDLWEYYSFTLDETFLREVAYPLMRDAAEFCLDWFVPNPDGYLVVAPSSSPENTFIRPEDGGVGEVCAGSTQDTALAWDLVTNLIWSSEHLGIDKAFRETLITFREKLLPYRIGSKGQLLEWDKEYEEHEPNHRHLSHLIGFYPGRQITPDDEPELTEAVRKSLELRGDAGTGWSMAWKVCMWARLRDGNRAADLIAQQLKLARPVKIEDACETLDAGGTYPNLFGCCPPLMIDGNFGVTSGITEMLLQSHRQVNGAYEIHLLPALPEAWPEGSITGLCARGGFEIDLSWANGRLTDVSIQSIHGSPVRIRYEDTILEQKTKKAELIKPTFGS</sequence>
<dbReference type="PANTHER" id="PTHR31084">
    <property type="entry name" value="ALPHA-L-FUCOSIDASE 2"/>
    <property type="match status" value="1"/>
</dbReference>
<organism evidence="4 5">
    <name type="scientific">Rubellicoccus peritrichatus</name>
    <dbReference type="NCBI Taxonomy" id="3080537"/>
    <lineage>
        <taxon>Bacteria</taxon>
        <taxon>Pseudomonadati</taxon>
        <taxon>Verrucomicrobiota</taxon>
        <taxon>Opitutia</taxon>
        <taxon>Puniceicoccales</taxon>
        <taxon>Cerasicoccaceae</taxon>
        <taxon>Rubellicoccus</taxon>
    </lineage>
</organism>
<dbReference type="PIRSF" id="PIRSF007663">
    <property type="entry name" value="UCP007663"/>
    <property type="match status" value="1"/>
</dbReference>
<evidence type="ECO:0000313" key="5">
    <source>
        <dbReference type="Proteomes" id="UP001304300"/>
    </source>
</evidence>
<keyword evidence="5" id="KW-1185">Reference proteome</keyword>
<dbReference type="Pfam" id="PF14498">
    <property type="entry name" value="Glyco_hyd_65N_2"/>
    <property type="match status" value="1"/>
</dbReference>
<dbReference type="FunFam" id="1.50.10.10:FF:000028">
    <property type="entry name" value="Alpha-L-fucosidase 2"/>
    <property type="match status" value="1"/>
</dbReference>
<dbReference type="InterPro" id="IPR049053">
    <property type="entry name" value="AFCA-like_C"/>
</dbReference>
<feature type="domain" description="Alpha fucosidase A-like C-terminal" evidence="2">
    <location>
        <begin position="712"/>
        <end position="784"/>
    </location>
</feature>
<dbReference type="InterPro" id="IPR008928">
    <property type="entry name" value="6-hairpin_glycosidase_sf"/>
</dbReference>
<evidence type="ECO:0000313" key="4">
    <source>
        <dbReference type="EMBL" id="WOO43295.1"/>
    </source>
</evidence>
<feature type="domain" description="Glycosyl hydrolase family 95 N-terminal" evidence="1">
    <location>
        <begin position="15"/>
        <end position="262"/>
    </location>
</feature>
<dbReference type="Pfam" id="PF21307">
    <property type="entry name" value="Glyco_hydro_95_C"/>
    <property type="match status" value="1"/>
</dbReference>
<dbReference type="InterPro" id="IPR054363">
    <property type="entry name" value="GH95_cat"/>
</dbReference>
<dbReference type="GO" id="GO:0005975">
    <property type="term" value="P:carbohydrate metabolic process"/>
    <property type="evidence" value="ECO:0007669"/>
    <property type="project" value="InterPro"/>
</dbReference>
<evidence type="ECO:0000259" key="3">
    <source>
        <dbReference type="Pfam" id="PF22124"/>
    </source>
</evidence>
<proteinExistence type="predicted"/>
<dbReference type="GO" id="GO:0004560">
    <property type="term" value="F:alpha-L-fucosidase activity"/>
    <property type="evidence" value="ECO:0007669"/>
    <property type="project" value="InterPro"/>
</dbReference>
<gene>
    <name evidence="4" type="ORF">RZN69_09350</name>
</gene>